<protein>
    <submittedName>
        <fullName evidence="2">DNA polymerase III PolC-type</fullName>
        <ecNumber evidence="2">2.7.7.7</ecNumber>
    </submittedName>
</protein>
<dbReference type="GO" id="GO:0008408">
    <property type="term" value="F:3'-5' exonuclease activity"/>
    <property type="evidence" value="ECO:0007669"/>
    <property type="project" value="TreeGrafter"/>
</dbReference>
<dbReference type="KEGG" id="pmuc:ING2E5A_1230"/>
<keyword evidence="3" id="KW-1185">Reference proteome</keyword>
<gene>
    <name evidence="2" type="primary">polC 3</name>
    <name evidence="2" type="ORF">ING2E5A_1230</name>
</gene>
<dbReference type="AlphaFoldDB" id="A0A1G4G695"/>
<feature type="domain" description="Exonuclease" evidence="1">
    <location>
        <begin position="8"/>
        <end position="174"/>
    </location>
</feature>
<dbReference type="PANTHER" id="PTHR30231">
    <property type="entry name" value="DNA POLYMERASE III SUBUNIT EPSILON"/>
    <property type="match status" value="1"/>
</dbReference>
<dbReference type="GO" id="GO:0045004">
    <property type="term" value="P:DNA replication proofreading"/>
    <property type="evidence" value="ECO:0007669"/>
    <property type="project" value="TreeGrafter"/>
</dbReference>
<organism evidence="2 3">
    <name type="scientific">Petrimonas mucosa</name>
    <dbReference type="NCBI Taxonomy" id="1642646"/>
    <lineage>
        <taxon>Bacteria</taxon>
        <taxon>Pseudomonadati</taxon>
        <taxon>Bacteroidota</taxon>
        <taxon>Bacteroidia</taxon>
        <taxon>Bacteroidales</taxon>
        <taxon>Dysgonomonadaceae</taxon>
        <taxon>Petrimonas</taxon>
    </lineage>
</organism>
<accession>A0A1G4G695</accession>
<dbReference type="GO" id="GO:0003887">
    <property type="term" value="F:DNA-directed DNA polymerase activity"/>
    <property type="evidence" value="ECO:0007669"/>
    <property type="project" value="UniProtKB-EC"/>
</dbReference>
<name>A0A1G4G695_9BACT</name>
<dbReference type="GO" id="GO:0003676">
    <property type="term" value="F:nucleic acid binding"/>
    <property type="evidence" value="ECO:0007669"/>
    <property type="project" value="InterPro"/>
</dbReference>
<dbReference type="InterPro" id="IPR046768">
    <property type="entry name" value="ExoX-like_C"/>
</dbReference>
<keyword evidence="2" id="KW-0808">Transferase</keyword>
<dbReference type="STRING" id="1642646.ING2E5A_1230"/>
<dbReference type="EC" id="2.7.7.7" evidence="2"/>
<reference evidence="2 3" key="1">
    <citation type="submission" date="2016-08" db="EMBL/GenBank/DDBJ databases">
        <authorList>
            <person name="Seilhamer J.J."/>
        </authorList>
    </citation>
    <scope>NUCLEOTIDE SEQUENCE [LARGE SCALE GENOMIC DNA]</scope>
    <source>
        <strain evidence="2">ING2-E5A</strain>
    </source>
</reference>
<dbReference type="Pfam" id="PF20600">
    <property type="entry name" value="ExoX-like_C"/>
    <property type="match status" value="1"/>
</dbReference>
<dbReference type="GO" id="GO:0005829">
    <property type="term" value="C:cytosol"/>
    <property type="evidence" value="ECO:0007669"/>
    <property type="project" value="TreeGrafter"/>
</dbReference>
<sequence>MKLNLKNPLVFFDLETTGINITKDRIVEISLLKIHPNGKEELKSRLINPEMPIPAQATAIHGITDDDVKDCPTFRQVAKSLAEMLEGCDLAGYNSSRFDVPMLAEEFLRAGIDFDMSKRKFVDVQIIFHKKEQRTLEAAYRFYCDKELENAHSAEADTIATYEVLKSQLDRYPDLQNDIAFLSKEYSSFNNNVDFAGRIIYDEKGVEVFNFGKHKGKPVAQVLRDEPSYYSWMMEGDFPLNTKQVLTKIRLRELNG</sequence>
<dbReference type="Gene3D" id="3.30.420.10">
    <property type="entry name" value="Ribonuclease H-like superfamily/Ribonuclease H"/>
    <property type="match status" value="1"/>
</dbReference>
<proteinExistence type="predicted"/>
<dbReference type="RefSeq" id="WP_071136609.1">
    <property type="nucleotide sequence ID" value="NZ_JAQVII010000004.1"/>
</dbReference>
<keyword evidence="2" id="KW-0548">Nucleotidyltransferase</keyword>
<dbReference type="Pfam" id="PF00929">
    <property type="entry name" value="RNase_T"/>
    <property type="match status" value="1"/>
</dbReference>
<dbReference type="InterPro" id="IPR036397">
    <property type="entry name" value="RNaseH_sf"/>
</dbReference>
<evidence type="ECO:0000313" key="3">
    <source>
        <dbReference type="Proteomes" id="UP000178485"/>
    </source>
</evidence>
<dbReference type="InterPro" id="IPR012337">
    <property type="entry name" value="RNaseH-like_sf"/>
</dbReference>
<dbReference type="PANTHER" id="PTHR30231:SF41">
    <property type="entry name" value="DNA POLYMERASE III SUBUNIT EPSILON"/>
    <property type="match status" value="1"/>
</dbReference>
<dbReference type="SMART" id="SM00479">
    <property type="entry name" value="EXOIII"/>
    <property type="match status" value="1"/>
</dbReference>
<evidence type="ECO:0000259" key="1">
    <source>
        <dbReference type="SMART" id="SM00479"/>
    </source>
</evidence>
<evidence type="ECO:0000313" key="2">
    <source>
        <dbReference type="EMBL" id="SCM57205.1"/>
    </source>
</evidence>
<dbReference type="EMBL" id="LT608328">
    <property type="protein sequence ID" value="SCM57205.1"/>
    <property type="molecule type" value="Genomic_DNA"/>
</dbReference>
<dbReference type="CDD" id="cd06127">
    <property type="entry name" value="DEDDh"/>
    <property type="match status" value="1"/>
</dbReference>
<dbReference type="InterPro" id="IPR013520">
    <property type="entry name" value="Ribonucl_H"/>
</dbReference>
<dbReference type="Proteomes" id="UP000178485">
    <property type="component" value="Chromosome i"/>
</dbReference>
<dbReference type="SUPFAM" id="SSF53098">
    <property type="entry name" value="Ribonuclease H-like"/>
    <property type="match status" value="1"/>
</dbReference>